<evidence type="ECO:0000313" key="1">
    <source>
        <dbReference type="EMBL" id="MPC28809.1"/>
    </source>
</evidence>
<sequence>MLNWDRVKRSSQLYGKVNYSKAASLPPKNQGHLTSACITTRPALTCLTTRVTLPLRASPFTRLTNMATYT</sequence>
<reference evidence="1 2" key="1">
    <citation type="submission" date="2019-05" db="EMBL/GenBank/DDBJ databases">
        <title>Another draft genome of Portunus trituberculatus and its Hox gene families provides insights of decapod evolution.</title>
        <authorList>
            <person name="Jeong J.-H."/>
            <person name="Song I."/>
            <person name="Kim S."/>
            <person name="Choi T."/>
            <person name="Kim D."/>
            <person name="Ryu S."/>
            <person name="Kim W."/>
        </authorList>
    </citation>
    <scope>NUCLEOTIDE SEQUENCE [LARGE SCALE GENOMIC DNA]</scope>
    <source>
        <tissue evidence="1">Muscle</tissue>
    </source>
</reference>
<keyword evidence="2" id="KW-1185">Reference proteome</keyword>
<dbReference type="Proteomes" id="UP000324222">
    <property type="component" value="Unassembled WGS sequence"/>
</dbReference>
<dbReference type="AlphaFoldDB" id="A0A5B7E5X2"/>
<gene>
    <name evidence="1" type="ORF">E2C01_022020</name>
</gene>
<comment type="caution">
    <text evidence="1">The sequence shown here is derived from an EMBL/GenBank/DDBJ whole genome shotgun (WGS) entry which is preliminary data.</text>
</comment>
<organism evidence="1 2">
    <name type="scientific">Portunus trituberculatus</name>
    <name type="common">Swimming crab</name>
    <name type="synonym">Neptunus trituberculatus</name>
    <dbReference type="NCBI Taxonomy" id="210409"/>
    <lineage>
        <taxon>Eukaryota</taxon>
        <taxon>Metazoa</taxon>
        <taxon>Ecdysozoa</taxon>
        <taxon>Arthropoda</taxon>
        <taxon>Crustacea</taxon>
        <taxon>Multicrustacea</taxon>
        <taxon>Malacostraca</taxon>
        <taxon>Eumalacostraca</taxon>
        <taxon>Eucarida</taxon>
        <taxon>Decapoda</taxon>
        <taxon>Pleocyemata</taxon>
        <taxon>Brachyura</taxon>
        <taxon>Eubrachyura</taxon>
        <taxon>Portunoidea</taxon>
        <taxon>Portunidae</taxon>
        <taxon>Portuninae</taxon>
        <taxon>Portunus</taxon>
    </lineage>
</organism>
<dbReference type="EMBL" id="VSRR010001969">
    <property type="protein sequence ID" value="MPC28809.1"/>
    <property type="molecule type" value="Genomic_DNA"/>
</dbReference>
<proteinExistence type="predicted"/>
<accession>A0A5B7E5X2</accession>
<protein>
    <submittedName>
        <fullName evidence="1">Uncharacterized protein</fullName>
    </submittedName>
</protein>
<name>A0A5B7E5X2_PORTR</name>
<evidence type="ECO:0000313" key="2">
    <source>
        <dbReference type="Proteomes" id="UP000324222"/>
    </source>
</evidence>